<gene>
    <name evidence="3" type="ORF">NCTC12722_00670</name>
</gene>
<dbReference type="InterPro" id="IPR052367">
    <property type="entry name" value="Thiosulfate_ST/Rhodanese-like"/>
</dbReference>
<dbReference type="RefSeq" id="WP_002718282.1">
    <property type="nucleotide sequence ID" value="NZ_UFSI01000001.1"/>
</dbReference>
<dbReference type="EMBL" id="UIGB01000001">
    <property type="protein sequence ID" value="SUU83503.1"/>
    <property type="molecule type" value="Genomic_DNA"/>
</dbReference>
<sequence>MKRFLFGALALLLTVSASHALDAASVPKQKQTRLGKYLSAQEASDFVAKHPKDSLFLDVRTPSEVVFLGMPSETDANVPYMLEPAIPVFDQQKHTLKLEPNPDFIPEVRKRLSAKGLTSDSPIVLICRSGDRSAASANLLSEAGFKNVYTVVEGFEGDLASDGPHAGQRAVNGWKNSGMAWSYKLDKAKMYRVDN</sequence>
<evidence type="ECO:0000313" key="3">
    <source>
        <dbReference type="EMBL" id="SUU83503.1"/>
    </source>
</evidence>
<accession>A0A380W4U3</accession>
<evidence type="ECO:0000313" key="4">
    <source>
        <dbReference type="Proteomes" id="UP000254343"/>
    </source>
</evidence>
<dbReference type="InterPro" id="IPR001763">
    <property type="entry name" value="Rhodanese-like_dom"/>
</dbReference>
<dbReference type="AlphaFoldDB" id="A0A380W4U3"/>
<organism evidence="3 4">
    <name type="scientific">Afipia felis</name>
    <name type="common">Cat scratch disease bacillus</name>
    <dbReference type="NCBI Taxonomy" id="1035"/>
    <lineage>
        <taxon>Bacteria</taxon>
        <taxon>Pseudomonadati</taxon>
        <taxon>Pseudomonadota</taxon>
        <taxon>Alphaproteobacteria</taxon>
        <taxon>Hyphomicrobiales</taxon>
        <taxon>Nitrobacteraceae</taxon>
        <taxon>Afipia</taxon>
    </lineage>
</organism>
<protein>
    <submittedName>
        <fullName evidence="3">Rhodanese-like domain</fullName>
    </submittedName>
</protein>
<dbReference type="SUPFAM" id="SSF52821">
    <property type="entry name" value="Rhodanese/Cell cycle control phosphatase"/>
    <property type="match status" value="1"/>
</dbReference>
<dbReference type="Gene3D" id="3.40.250.10">
    <property type="entry name" value="Rhodanese-like domain"/>
    <property type="match status" value="1"/>
</dbReference>
<evidence type="ECO:0000256" key="1">
    <source>
        <dbReference type="SAM" id="SignalP"/>
    </source>
</evidence>
<feature type="domain" description="Rhodanese" evidence="2">
    <location>
        <begin position="50"/>
        <end position="167"/>
    </location>
</feature>
<dbReference type="InterPro" id="IPR036873">
    <property type="entry name" value="Rhodanese-like_dom_sf"/>
</dbReference>
<name>A0A380W4U3_AFIFE</name>
<dbReference type="Pfam" id="PF00581">
    <property type="entry name" value="Rhodanese"/>
    <property type="match status" value="1"/>
</dbReference>
<dbReference type="PROSITE" id="PS50206">
    <property type="entry name" value="RHODANESE_3"/>
    <property type="match status" value="1"/>
</dbReference>
<evidence type="ECO:0000259" key="2">
    <source>
        <dbReference type="PROSITE" id="PS50206"/>
    </source>
</evidence>
<feature type="chain" id="PRO_5016731047" evidence="1">
    <location>
        <begin position="21"/>
        <end position="195"/>
    </location>
</feature>
<dbReference type="Proteomes" id="UP000254343">
    <property type="component" value="Unassembled WGS sequence"/>
</dbReference>
<keyword evidence="1" id="KW-0732">Signal</keyword>
<reference evidence="3 4" key="1">
    <citation type="submission" date="2018-06" db="EMBL/GenBank/DDBJ databases">
        <authorList>
            <consortium name="Pathogen Informatics"/>
            <person name="Doyle S."/>
        </authorList>
    </citation>
    <scope>NUCLEOTIDE SEQUENCE [LARGE SCALE GENOMIC DNA]</scope>
    <source>
        <strain evidence="3 4">NCTC12722</strain>
    </source>
</reference>
<dbReference type="PANTHER" id="PTHR45431">
    <property type="entry name" value="RHODANESE-LIKE DOMAIN-CONTAINING PROTEIN 15, CHLOROPLASTIC"/>
    <property type="match status" value="1"/>
</dbReference>
<feature type="signal peptide" evidence="1">
    <location>
        <begin position="1"/>
        <end position="20"/>
    </location>
</feature>
<dbReference type="SMART" id="SM00450">
    <property type="entry name" value="RHOD"/>
    <property type="match status" value="1"/>
</dbReference>
<dbReference type="OrthoDB" id="7835227at2"/>
<dbReference type="PANTHER" id="PTHR45431:SF3">
    <property type="entry name" value="RHODANESE-LIKE DOMAIN-CONTAINING PROTEIN 15, CHLOROPLASTIC"/>
    <property type="match status" value="1"/>
</dbReference>
<proteinExistence type="predicted"/>